<dbReference type="EMBL" id="HBFS01024318">
    <property type="protein sequence ID" value="CAD8923012.1"/>
    <property type="molecule type" value="Transcribed_RNA"/>
</dbReference>
<dbReference type="AlphaFoldDB" id="A0A7S1GC23"/>
<gene>
    <name evidence="8" type="ORF">BSP0115_LOCUS16275</name>
</gene>
<dbReference type="GO" id="GO:0005764">
    <property type="term" value="C:lysosome"/>
    <property type="evidence" value="ECO:0007669"/>
    <property type="project" value="UniProtKB-SubCell"/>
</dbReference>
<dbReference type="GO" id="GO:0005085">
    <property type="term" value="F:guanyl-nucleotide exchange factor activity"/>
    <property type="evidence" value="ECO:0007669"/>
    <property type="project" value="TreeGrafter"/>
</dbReference>
<proteinExistence type="inferred from homology"/>
<dbReference type="GO" id="GO:0071986">
    <property type="term" value="C:Ragulator complex"/>
    <property type="evidence" value="ECO:0007669"/>
    <property type="project" value="InterPro"/>
</dbReference>
<dbReference type="InterPro" id="IPR024135">
    <property type="entry name" value="LAMTOR5"/>
</dbReference>
<accession>A0A7S1GC23</accession>
<comment type="similarity">
    <text evidence="3">Belongs to the LAMTOR5 family.</text>
</comment>
<organism evidence="8">
    <name type="scientific">Bicosoecida sp. CB-2014</name>
    <dbReference type="NCBI Taxonomy" id="1486930"/>
    <lineage>
        <taxon>Eukaryota</taxon>
        <taxon>Sar</taxon>
        <taxon>Stramenopiles</taxon>
        <taxon>Bigyra</taxon>
        <taxon>Opalozoa</taxon>
        <taxon>Bicosoecida</taxon>
    </lineage>
</organism>
<evidence type="ECO:0000256" key="1">
    <source>
        <dbReference type="ARBA" id="ARBA00004371"/>
    </source>
</evidence>
<evidence type="ECO:0000256" key="7">
    <source>
        <dbReference type="SAM" id="MobiDB-lite"/>
    </source>
</evidence>
<dbReference type="Pfam" id="PF16672">
    <property type="entry name" value="LAMTOR5"/>
    <property type="match status" value="1"/>
</dbReference>
<keyword evidence="5" id="KW-0458">Lysosome</keyword>
<dbReference type="SUPFAM" id="SSF103196">
    <property type="entry name" value="Roadblock/LC7 domain"/>
    <property type="match status" value="1"/>
</dbReference>
<protein>
    <recommendedName>
        <fullName evidence="6">Late endosomal/lysosomal adaptor and MAPK and MTOR activator 5</fullName>
    </recommendedName>
</protein>
<evidence type="ECO:0000256" key="5">
    <source>
        <dbReference type="ARBA" id="ARBA00023228"/>
    </source>
</evidence>
<dbReference type="GO" id="GO:1904263">
    <property type="term" value="P:positive regulation of TORC1 signaling"/>
    <property type="evidence" value="ECO:0007669"/>
    <property type="project" value="TreeGrafter"/>
</dbReference>
<keyword evidence="4" id="KW-0963">Cytoplasm</keyword>
<evidence type="ECO:0000256" key="2">
    <source>
        <dbReference type="ARBA" id="ARBA00004496"/>
    </source>
</evidence>
<evidence type="ECO:0000256" key="6">
    <source>
        <dbReference type="ARBA" id="ARBA00032692"/>
    </source>
</evidence>
<evidence type="ECO:0000256" key="3">
    <source>
        <dbReference type="ARBA" id="ARBA00007795"/>
    </source>
</evidence>
<feature type="region of interest" description="Disordered" evidence="7">
    <location>
        <begin position="1"/>
        <end position="31"/>
    </location>
</feature>
<evidence type="ECO:0000256" key="4">
    <source>
        <dbReference type="ARBA" id="ARBA00022490"/>
    </source>
</evidence>
<comment type="subcellular location">
    <subcellularLocation>
        <location evidence="2">Cytoplasm</location>
    </subcellularLocation>
    <subcellularLocation>
        <location evidence="1">Lysosome</location>
    </subcellularLocation>
</comment>
<evidence type="ECO:0000313" key="8">
    <source>
        <dbReference type="EMBL" id="CAD8923012.1"/>
    </source>
</evidence>
<sequence>MADDGDLLPTEVGSGAPEDDAGAAGAGGAGGAVAATDVTATVPNDAELAWLDGPIEDAVSAVEALGGAVQPVRGVVVADSHGLCLAARGDGASASAGRVASLAQRASSLGGSGEEPVVAIETDTTTVLIRRTGGVSVAVYTPPRTAE</sequence>
<dbReference type="PANTHER" id="PTHR13342">
    <property type="entry name" value="RAGULATOR COMPLEX PROTEIN LAMTOR5"/>
    <property type="match status" value="1"/>
</dbReference>
<dbReference type="GO" id="GO:0071230">
    <property type="term" value="P:cellular response to amino acid stimulus"/>
    <property type="evidence" value="ECO:0007669"/>
    <property type="project" value="TreeGrafter"/>
</dbReference>
<reference evidence="8" key="1">
    <citation type="submission" date="2021-01" db="EMBL/GenBank/DDBJ databases">
        <authorList>
            <person name="Corre E."/>
            <person name="Pelletier E."/>
            <person name="Niang G."/>
            <person name="Scheremetjew M."/>
            <person name="Finn R."/>
            <person name="Kale V."/>
            <person name="Holt S."/>
            <person name="Cochrane G."/>
            <person name="Meng A."/>
            <person name="Brown T."/>
            <person name="Cohen L."/>
        </authorList>
    </citation>
    <scope>NUCLEOTIDE SEQUENCE</scope>
    <source>
        <strain evidence="8">Ms1</strain>
    </source>
</reference>
<dbReference type="PANTHER" id="PTHR13342:SF2">
    <property type="entry name" value="RAGULATOR COMPLEX PROTEIN LAMTOR5"/>
    <property type="match status" value="1"/>
</dbReference>
<name>A0A7S1GC23_9STRA</name>
<dbReference type="Gene3D" id="3.30.450.30">
    <property type="entry name" value="Dynein light chain 2a, cytoplasmic"/>
    <property type="match status" value="1"/>
</dbReference>